<dbReference type="Gene3D" id="3.60.21.10">
    <property type="match status" value="1"/>
</dbReference>
<keyword evidence="3" id="KW-1185">Reference proteome</keyword>
<dbReference type="Proteomes" id="UP001238805">
    <property type="component" value="Chromosome"/>
</dbReference>
<dbReference type="EMBL" id="CP126970">
    <property type="protein sequence ID" value="WIM70979.1"/>
    <property type="molecule type" value="Genomic_DNA"/>
</dbReference>
<evidence type="ECO:0000313" key="2">
    <source>
        <dbReference type="EMBL" id="WIM70979.1"/>
    </source>
</evidence>
<evidence type="ECO:0000313" key="3">
    <source>
        <dbReference type="Proteomes" id="UP001238805"/>
    </source>
</evidence>
<gene>
    <name evidence="2" type="ORF">QP029_03945</name>
</gene>
<name>A0ABY8VN01_9CORY</name>
<organism evidence="2 3">
    <name type="scientific">Corynebacterium suedekumii</name>
    <dbReference type="NCBI Taxonomy" id="3049801"/>
    <lineage>
        <taxon>Bacteria</taxon>
        <taxon>Bacillati</taxon>
        <taxon>Actinomycetota</taxon>
        <taxon>Actinomycetes</taxon>
        <taxon>Mycobacteriales</taxon>
        <taxon>Corynebacteriaceae</taxon>
        <taxon>Corynebacterium</taxon>
    </lineage>
</organism>
<feature type="domain" description="Calcineurin-like phosphoesterase" evidence="1">
    <location>
        <begin position="6"/>
        <end position="187"/>
    </location>
</feature>
<protein>
    <submittedName>
        <fullName evidence="2">Metallophosphoesterase</fullName>
    </submittedName>
</protein>
<dbReference type="InterPro" id="IPR029052">
    <property type="entry name" value="Metallo-depent_PP-like"/>
</dbReference>
<dbReference type="Pfam" id="PF00149">
    <property type="entry name" value="Metallophos"/>
    <property type="match status" value="1"/>
</dbReference>
<reference evidence="2 3" key="1">
    <citation type="submission" date="2023-05" db="EMBL/GenBank/DDBJ databases">
        <title>Corynebacterium suedekumii sp. nov. and Corynebacterium breve sp. nov. isolated from raw cow's milk.</title>
        <authorList>
            <person name="Baer M.K."/>
            <person name="Mehl L."/>
            <person name="Hellmuth R."/>
            <person name="Marke G."/>
            <person name="Lipski A."/>
        </authorList>
    </citation>
    <scope>NUCLEOTIDE SEQUENCE [LARGE SCALE GENOMIC DNA]</scope>
    <source>
        <strain evidence="2 3">LM112</strain>
    </source>
</reference>
<dbReference type="SUPFAM" id="SSF56300">
    <property type="entry name" value="Metallo-dependent phosphatases"/>
    <property type="match status" value="1"/>
</dbReference>
<dbReference type="InterPro" id="IPR004843">
    <property type="entry name" value="Calcineurin-like_PHP"/>
</dbReference>
<dbReference type="InterPro" id="IPR050535">
    <property type="entry name" value="DNA_Repair-Maintenance_Comp"/>
</dbReference>
<evidence type="ECO:0000259" key="1">
    <source>
        <dbReference type="Pfam" id="PF00149"/>
    </source>
</evidence>
<proteinExistence type="predicted"/>
<sequence length="217" mass="22918">MPQGTFRLAAFSDLHLGKKKGPGLDWARSACAGAATRGADVLVCLGDLVDKKKGGPGDIEDAIALFRFITEDLGLPLIHVWGNHDVGAGIVDTFPALDGVYRPDGAEIAAITVPGVPAVFHAANVIADPDPREVVSHFPTAAGPGHVGLLHSEVEGQYTKNPCLPTTVDALLSHRYDTWLLGHVHQPVTLHEAPFIGWVGMASMLELDLPAARHATP</sequence>
<dbReference type="RefSeq" id="WP_284875558.1">
    <property type="nucleotide sequence ID" value="NZ_CP126970.1"/>
</dbReference>
<accession>A0ABY8VN01</accession>
<dbReference type="PANTHER" id="PTHR30337">
    <property type="entry name" value="COMPONENT OF ATP-DEPENDENT DSDNA EXONUCLEASE"/>
    <property type="match status" value="1"/>
</dbReference>